<dbReference type="SUPFAM" id="SSF52096">
    <property type="entry name" value="ClpP/crotonase"/>
    <property type="match status" value="1"/>
</dbReference>
<dbReference type="PROSITE" id="PS00166">
    <property type="entry name" value="ENOYL_COA_HYDRATASE"/>
    <property type="match status" value="1"/>
</dbReference>
<evidence type="ECO:0000313" key="3">
    <source>
        <dbReference type="EMBL" id="CCG04281.1"/>
    </source>
</evidence>
<dbReference type="Proteomes" id="UP000007517">
    <property type="component" value="Chromosome"/>
</dbReference>
<dbReference type="Gene3D" id="3.90.226.10">
    <property type="entry name" value="2-enoyl-CoA Hydratase, Chain A, domain 1"/>
    <property type="match status" value="1"/>
</dbReference>
<keyword evidence="3" id="KW-0456">Lyase</keyword>
<dbReference type="EC" id="4.2.1.17" evidence="3"/>
<name>H6RSX8_BLASD</name>
<dbReference type="Pfam" id="PF00378">
    <property type="entry name" value="ECH_1"/>
    <property type="match status" value="1"/>
</dbReference>
<dbReference type="eggNOG" id="COG1024">
    <property type="taxonomic scope" value="Bacteria"/>
</dbReference>
<accession>H6RSX8</accession>
<evidence type="ECO:0000256" key="2">
    <source>
        <dbReference type="RuleBase" id="RU003707"/>
    </source>
</evidence>
<comment type="similarity">
    <text evidence="1 2">Belongs to the enoyl-CoA hydratase/isomerase family.</text>
</comment>
<organism evidence="3 4">
    <name type="scientific">Blastococcus saxobsidens (strain DD2)</name>
    <dbReference type="NCBI Taxonomy" id="1146883"/>
    <lineage>
        <taxon>Bacteria</taxon>
        <taxon>Bacillati</taxon>
        <taxon>Actinomycetota</taxon>
        <taxon>Actinomycetes</taxon>
        <taxon>Geodermatophilales</taxon>
        <taxon>Geodermatophilaceae</taxon>
        <taxon>Blastococcus</taxon>
    </lineage>
</organism>
<dbReference type="AlphaFoldDB" id="H6RSX8"/>
<dbReference type="KEGG" id="bsd:BLASA_3414"/>
<evidence type="ECO:0000256" key="1">
    <source>
        <dbReference type="ARBA" id="ARBA00005254"/>
    </source>
</evidence>
<dbReference type="RefSeq" id="WP_014377160.1">
    <property type="nucleotide sequence ID" value="NC_016943.1"/>
</dbReference>
<keyword evidence="4" id="KW-1185">Reference proteome</keyword>
<dbReference type="EMBL" id="FO117623">
    <property type="protein sequence ID" value="CCG04281.1"/>
    <property type="molecule type" value="Genomic_DNA"/>
</dbReference>
<protein>
    <submittedName>
        <fullName evidence="3">Putative enoyl-CoA hydratase</fullName>
        <ecNumber evidence="3">4.2.1.17</ecNumber>
    </submittedName>
</protein>
<dbReference type="InterPro" id="IPR029045">
    <property type="entry name" value="ClpP/crotonase-like_dom_sf"/>
</dbReference>
<dbReference type="CDD" id="cd06558">
    <property type="entry name" value="crotonase-like"/>
    <property type="match status" value="1"/>
</dbReference>
<reference evidence="4" key="2">
    <citation type="submission" date="2012-02" db="EMBL/GenBank/DDBJ databases">
        <title>Complete genome sequence of Blastococcus saxobsidens strain DD2.</title>
        <authorList>
            <person name="Genoscope."/>
        </authorList>
    </citation>
    <scope>NUCLEOTIDE SEQUENCE [LARGE SCALE GENOMIC DNA]</scope>
    <source>
        <strain evidence="4">DD2</strain>
    </source>
</reference>
<proteinExistence type="inferred from homology"/>
<dbReference type="InterPro" id="IPR001753">
    <property type="entry name" value="Enoyl-CoA_hydra/iso"/>
</dbReference>
<dbReference type="GO" id="GO:0004300">
    <property type="term" value="F:enoyl-CoA hydratase activity"/>
    <property type="evidence" value="ECO:0007669"/>
    <property type="project" value="UniProtKB-EC"/>
</dbReference>
<dbReference type="PANTHER" id="PTHR11941">
    <property type="entry name" value="ENOYL-COA HYDRATASE-RELATED"/>
    <property type="match status" value="1"/>
</dbReference>
<dbReference type="InterPro" id="IPR018376">
    <property type="entry name" value="Enoyl-CoA_hyd/isom_CS"/>
</dbReference>
<sequence length="264" mass="28150">MSEATPSYPNVSVSLGDDGTCEVVINRPDRLNALSVGVKDELVAALSYADRTDSVKSVVLTGAGERAFAAGQDLSEAQEFSPEAIDGWIDSFHRLYSAVLDCSKPTVAAVNGYAVGAGFQLALLCDLRIASSGAKFGMAEIDDAIPCITGTWTLYDSIGHSRTADLILTGRMLPAEEAKSWGLVSEVVAPEDLMTKGRALAVLLGAKPAVAVRLNKNRLAWLLSRERESAESFARQAHAEAYGTGLPQAKMADFLARRREGRSE</sequence>
<dbReference type="PANTHER" id="PTHR11941:SF54">
    <property type="entry name" value="ENOYL-COA HYDRATASE, MITOCHONDRIAL"/>
    <property type="match status" value="1"/>
</dbReference>
<evidence type="ECO:0000313" key="4">
    <source>
        <dbReference type="Proteomes" id="UP000007517"/>
    </source>
</evidence>
<dbReference type="GO" id="GO:0006635">
    <property type="term" value="P:fatty acid beta-oxidation"/>
    <property type="evidence" value="ECO:0007669"/>
    <property type="project" value="TreeGrafter"/>
</dbReference>
<dbReference type="STRING" id="1146883.BLASA_3414"/>
<gene>
    <name evidence="3" type="ordered locus">BLASA_3414</name>
</gene>
<dbReference type="HOGENOM" id="CLU_009834_7_4_11"/>
<reference evidence="3 4" key="1">
    <citation type="journal article" date="2012" name="J. Bacteriol.">
        <title>Genome Sequence of Blastococcus saxobsidens DD2, a Stone-Inhabiting Bacterium.</title>
        <authorList>
            <person name="Chouaia B."/>
            <person name="Crotti E."/>
            <person name="Brusetti L."/>
            <person name="Daffonchio D."/>
            <person name="Essoussi I."/>
            <person name="Nouioui I."/>
            <person name="Sbissi I."/>
            <person name="Ghodhbane-Gtari F."/>
            <person name="Gtari M."/>
            <person name="Vacherie B."/>
            <person name="Barbe V."/>
            <person name="Medigue C."/>
            <person name="Gury J."/>
            <person name="Pujic P."/>
            <person name="Normand P."/>
        </authorList>
    </citation>
    <scope>NUCLEOTIDE SEQUENCE [LARGE SCALE GENOMIC DNA]</scope>
    <source>
        <strain evidence="3 4">DD2</strain>
    </source>
</reference>